<dbReference type="AlphaFoldDB" id="A0A2K3MKE6"/>
<gene>
    <name evidence="5" type="ORF">L195_g047370</name>
</gene>
<dbReference type="InterPro" id="IPR033872">
    <property type="entry name" value="nsLTP2"/>
</dbReference>
<evidence type="ECO:0000256" key="1">
    <source>
        <dbReference type="ARBA" id="ARBA00022448"/>
    </source>
</evidence>
<dbReference type="Gramene" id="Tp57577_TGAC_v2_mRNA19974">
    <property type="protein sequence ID" value="Tp57577_TGAC_v2_mRNA19974"/>
    <property type="gene ID" value="Tp57577_TGAC_v2_gene19304"/>
</dbReference>
<accession>A0A2K3MKE6</accession>
<evidence type="ECO:0000256" key="2">
    <source>
        <dbReference type="ARBA" id="ARBA00023121"/>
    </source>
</evidence>
<sequence length="94" mass="10012">MMKMKVVCAMLLVVVLMVEVTTIAEAVTCSPLQLSSCLGAITSNTPPSADCCNKLKEQKPCLCGYVRNPNLRQYVNSAGSRRVASSCGVTIPNC</sequence>
<dbReference type="EMBL" id="ASHM01065531">
    <property type="protein sequence ID" value="PNX91240.1"/>
    <property type="molecule type" value="Genomic_DNA"/>
</dbReference>
<feature type="chain" id="PRO_5014335494" evidence="3">
    <location>
        <begin position="27"/>
        <end position="94"/>
    </location>
</feature>
<dbReference type="SUPFAM" id="SSF47699">
    <property type="entry name" value="Bifunctional inhibitor/lipid-transfer protein/seed storage 2S albumin"/>
    <property type="match status" value="1"/>
</dbReference>
<name>A0A2K3MKE6_TRIPR</name>
<evidence type="ECO:0000313" key="5">
    <source>
        <dbReference type="EMBL" id="PNX91240.1"/>
    </source>
</evidence>
<dbReference type="CDD" id="cd01959">
    <property type="entry name" value="nsLTP2"/>
    <property type="match status" value="1"/>
</dbReference>
<comment type="caution">
    <text evidence="5">The sequence shown here is derived from an EMBL/GenBank/DDBJ whole genome shotgun (WGS) entry which is preliminary data.</text>
</comment>
<evidence type="ECO:0000259" key="4">
    <source>
        <dbReference type="SMART" id="SM00499"/>
    </source>
</evidence>
<proteinExistence type="predicted"/>
<keyword evidence="1" id="KW-0813">Transport</keyword>
<dbReference type="PANTHER" id="PTHR33214">
    <property type="entry name" value="BIFUNCTIONAL INHIBITOR/LIPID-TRANSFER PROTEIN/SEED STORAGE 2S ALBUMIN SUPERFAMILY PROTEIN"/>
    <property type="match status" value="1"/>
</dbReference>
<dbReference type="InterPro" id="IPR016140">
    <property type="entry name" value="Bifunc_inhib/LTP/seed_store"/>
</dbReference>
<dbReference type="SMART" id="SM00499">
    <property type="entry name" value="AAI"/>
    <property type="match status" value="1"/>
</dbReference>
<dbReference type="OrthoDB" id="665742at2759"/>
<evidence type="ECO:0000313" key="6">
    <source>
        <dbReference type="Proteomes" id="UP000236291"/>
    </source>
</evidence>
<keyword evidence="2" id="KW-0446">Lipid-binding</keyword>
<protein>
    <submittedName>
        <fullName evidence="5">Putative non-specific lipid-transfer protein AKCS9-like protein</fullName>
    </submittedName>
</protein>
<dbReference type="Pfam" id="PF00234">
    <property type="entry name" value="Tryp_alpha_amyl"/>
    <property type="match status" value="1"/>
</dbReference>
<dbReference type="GO" id="GO:0006869">
    <property type="term" value="P:lipid transport"/>
    <property type="evidence" value="ECO:0007669"/>
    <property type="project" value="InterPro"/>
</dbReference>
<feature type="signal peptide" evidence="3">
    <location>
        <begin position="1"/>
        <end position="26"/>
    </location>
</feature>
<reference evidence="5 6" key="2">
    <citation type="journal article" date="2017" name="Front. Plant Sci.">
        <title>Gene Classification and Mining of Molecular Markers Useful in Red Clover (Trifolium pratense) Breeding.</title>
        <authorList>
            <person name="Istvanek J."/>
            <person name="Dluhosova J."/>
            <person name="Dluhos P."/>
            <person name="Patkova L."/>
            <person name="Nedelnik J."/>
            <person name="Repkova J."/>
        </authorList>
    </citation>
    <scope>NUCLEOTIDE SEQUENCE [LARGE SCALE GENOMIC DNA]</scope>
    <source>
        <strain evidence="6">cv. Tatra</strain>
        <tissue evidence="5">Young leaves</tissue>
    </source>
</reference>
<keyword evidence="3" id="KW-0732">Signal</keyword>
<feature type="domain" description="Bifunctional inhibitor/plant lipid transfer protein/seed storage helical" evidence="4">
    <location>
        <begin position="29"/>
        <end position="94"/>
    </location>
</feature>
<dbReference type="GO" id="GO:0008289">
    <property type="term" value="F:lipid binding"/>
    <property type="evidence" value="ECO:0007669"/>
    <property type="project" value="UniProtKB-KW"/>
</dbReference>
<evidence type="ECO:0000256" key="3">
    <source>
        <dbReference type="SAM" id="SignalP"/>
    </source>
</evidence>
<organism evidence="5 6">
    <name type="scientific">Trifolium pratense</name>
    <name type="common">Red clover</name>
    <dbReference type="NCBI Taxonomy" id="57577"/>
    <lineage>
        <taxon>Eukaryota</taxon>
        <taxon>Viridiplantae</taxon>
        <taxon>Streptophyta</taxon>
        <taxon>Embryophyta</taxon>
        <taxon>Tracheophyta</taxon>
        <taxon>Spermatophyta</taxon>
        <taxon>Magnoliopsida</taxon>
        <taxon>eudicotyledons</taxon>
        <taxon>Gunneridae</taxon>
        <taxon>Pentapetalae</taxon>
        <taxon>rosids</taxon>
        <taxon>fabids</taxon>
        <taxon>Fabales</taxon>
        <taxon>Fabaceae</taxon>
        <taxon>Papilionoideae</taxon>
        <taxon>50 kb inversion clade</taxon>
        <taxon>NPAAA clade</taxon>
        <taxon>Hologalegina</taxon>
        <taxon>IRL clade</taxon>
        <taxon>Trifolieae</taxon>
        <taxon>Trifolium</taxon>
    </lineage>
</organism>
<dbReference type="STRING" id="57577.A0A2K3MKE6"/>
<dbReference type="PANTHER" id="PTHR33214:SF44">
    <property type="entry name" value="NON-SPECIFIC LIPID TRANSFER PROTEIN GPI-ANCHORED 33"/>
    <property type="match status" value="1"/>
</dbReference>
<dbReference type="Gene3D" id="1.10.110.10">
    <property type="entry name" value="Plant lipid-transfer and hydrophobic proteins"/>
    <property type="match status" value="1"/>
</dbReference>
<reference evidence="5 6" key="1">
    <citation type="journal article" date="2014" name="Am. J. Bot.">
        <title>Genome assembly and annotation for red clover (Trifolium pratense; Fabaceae).</title>
        <authorList>
            <person name="Istvanek J."/>
            <person name="Jaros M."/>
            <person name="Krenek A."/>
            <person name="Repkova J."/>
        </authorList>
    </citation>
    <scope>NUCLEOTIDE SEQUENCE [LARGE SCALE GENOMIC DNA]</scope>
    <source>
        <strain evidence="6">cv. Tatra</strain>
        <tissue evidence="5">Young leaves</tissue>
    </source>
</reference>
<dbReference type="Proteomes" id="UP000236291">
    <property type="component" value="Unassembled WGS sequence"/>
</dbReference>
<dbReference type="InterPro" id="IPR036312">
    <property type="entry name" value="Bifun_inhib/LTP/seed_sf"/>
</dbReference>